<evidence type="ECO:0000313" key="2">
    <source>
        <dbReference type="Proteomes" id="UP001430306"/>
    </source>
</evidence>
<proteinExistence type="predicted"/>
<dbReference type="Pfam" id="PF15571">
    <property type="entry name" value="Imm44"/>
    <property type="match status" value="1"/>
</dbReference>
<comment type="caution">
    <text evidence="1">The sequence shown here is derived from an EMBL/GenBank/DDBJ whole genome shotgun (WGS) entry which is preliminary data.</text>
</comment>
<protein>
    <submittedName>
        <fullName evidence="1">Immunity 44 family protein</fullName>
    </submittedName>
</protein>
<keyword evidence="2" id="KW-1185">Reference proteome</keyword>
<name>A0ABS8NQ02_9BACT</name>
<accession>A0ABS8NQ02</accession>
<reference evidence="1" key="1">
    <citation type="submission" date="2021-11" db="EMBL/GenBank/DDBJ databases">
        <title>Genome sequence.</title>
        <authorList>
            <person name="Sun Q."/>
        </authorList>
    </citation>
    <scope>NUCLEOTIDE SEQUENCE</scope>
    <source>
        <strain evidence="1">JC740</strain>
    </source>
</reference>
<dbReference type="InterPro" id="IPR029078">
    <property type="entry name" value="Imm44"/>
</dbReference>
<gene>
    <name evidence="1" type="ORF">LOC71_19915</name>
</gene>
<sequence length="133" mass="15837">MKFWMSGECDVKVYDDYRIVRAQIEKDVNRILKSNDYGSGVKKLNVIPIILSKAAQNDLFNEIKRFDRKKRESEFRLHVSLARFRSATLTEKYDLIRDLIIRSIHLMTDFDITDFDFERLSIDVSRLRLQDSE</sequence>
<dbReference type="EMBL" id="JAJKFW010000056">
    <property type="protein sequence ID" value="MCC9644546.1"/>
    <property type="molecule type" value="Genomic_DNA"/>
</dbReference>
<evidence type="ECO:0000313" key="1">
    <source>
        <dbReference type="EMBL" id="MCC9644546.1"/>
    </source>
</evidence>
<organism evidence="1 2">
    <name type="scientific">Rhodopirellula halodulae</name>
    <dbReference type="NCBI Taxonomy" id="2894198"/>
    <lineage>
        <taxon>Bacteria</taxon>
        <taxon>Pseudomonadati</taxon>
        <taxon>Planctomycetota</taxon>
        <taxon>Planctomycetia</taxon>
        <taxon>Pirellulales</taxon>
        <taxon>Pirellulaceae</taxon>
        <taxon>Rhodopirellula</taxon>
    </lineage>
</organism>
<dbReference type="Proteomes" id="UP001430306">
    <property type="component" value="Unassembled WGS sequence"/>
</dbReference>
<dbReference type="RefSeq" id="WP_230276267.1">
    <property type="nucleotide sequence ID" value="NZ_JAJKFW010000056.1"/>
</dbReference>